<dbReference type="NCBIfam" id="NF038335">
    <property type="entry name" value="YPO0640_fam"/>
    <property type="match status" value="1"/>
</dbReference>
<dbReference type="RefSeq" id="WP_279571594.1">
    <property type="nucleotide sequence ID" value="NZ_LWID01000001.1"/>
</dbReference>
<dbReference type="Proteomes" id="UP001155500">
    <property type="component" value="Unassembled WGS sequence"/>
</dbReference>
<comment type="caution">
    <text evidence="1">The sequence shown here is derived from an EMBL/GenBank/DDBJ whole genome shotgun (WGS) entry which is preliminary data.</text>
</comment>
<organism evidence="1 2">
    <name type="scientific">Volucribacter amazonae</name>
    <dbReference type="NCBI Taxonomy" id="256731"/>
    <lineage>
        <taxon>Bacteria</taxon>
        <taxon>Pseudomonadati</taxon>
        <taxon>Pseudomonadota</taxon>
        <taxon>Gammaproteobacteria</taxon>
        <taxon>Pasteurellales</taxon>
        <taxon>Pasteurellaceae</taxon>
        <taxon>Volucribacter</taxon>
    </lineage>
</organism>
<evidence type="ECO:0000313" key="1">
    <source>
        <dbReference type="EMBL" id="MDG6894092.1"/>
    </source>
</evidence>
<dbReference type="InterPro" id="IPR037883">
    <property type="entry name" value="Knr4/Smi1-like_sf"/>
</dbReference>
<protein>
    <recommendedName>
        <fullName evidence="3">SMI1/KNR4 family protein</fullName>
    </recommendedName>
</protein>
<gene>
    <name evidence="1" type="ORF">A6A20_00235</name>
</gene>
<reference evidence="1" key="1">
    <citation type="submission" date="2016-03" db="EMBL/GenBank/DDBJ databases">
        <title>Co-evolution between Pasteurellaceae and their hosts.</title>
        <authorList>
            <person name="Hansen M.J."/>
            <person name="Bojesen A.M."/>
            <person name="Planet P."/>
        </authorList>
    </citation>
    <scope>NUCLEOTIDE SEQUENCE</scope>
    <source>
        <strain evidence="1">146/S8/89</strain>
    </source>
</reference>
<accession>A0A9X4P9E9</accession>
<keyword evidence="2" id="KW-1185">Reference proteome</keyword>
<dbReference type="SUPFAM" id="SSF160631">
    <property type="entry name" value="SMI1/KNR4-like"/>
    <property type="match status" value="1"/>
</dbReference>
<dbReference type="EMBL" id="LWID01000001">
    <property type="protein sequence ID" value="MDG6894092.1"/>
    <property type="molecule type" value="Genomic_DNA"/>
</dbReference>
<proteinExistence type="predicted"/>
<evidence type="ECO:0000313" key="2">
    <source>
        <dbReference type="Proteomes" id="UP001155500"/>
    </source>
</evidence>
<sequence>MWKSKLYQVKKLKEQYTGYSNSGVSDKNIEDYLKLCKENKIYIPDSYFSILKEINGFEFDGCILYGIGKQYLNVTPNEFIYDLIERNKIWHENKENIIYTYLGETNISWYVYYKNNNSYLVLDMPSGEIMEEFKDINLLIDSFFDEMGEI</sequence>
<dbReference type="AlphaFoldDB" id="A0A9X4P9E9"/>
<name>A0A9X4P9E9_9PAST</name>
<evidence type="ECO:0008006" key="3">
    <source>
        <dbReference type="Google" id="ProtNLM"/>
    </source>
</evidence>